<feature type="region of interest" description="Disordered" evidence="3">
    <location>
        <begin position="188"/>
        <end position="216"/>
    </location>
</feature>
<evidence type="ECO:0000256" key="3">
    <source>
        <dbReference type="SAM" id="MobiDB-lite"/>
    </source>
</evidence>
<evidence type="ECO:0000259" key="5">
    <source>
        <dbReference type="Pfam" id="PF13193"/>
    </source>
</evidence>
<dbReference type="Pfam" id="PF00501">
    <property type="entry name" value="AMP-binding"/>
    <property type="match status" value="1"/>
</dbReference>
<dbReference type="Pfam" id="PF13193">
    <property type="entry name" value="AMP-binding_C"/>
    <property type="match status" value="1"/>
</dbReference>
<dbReference type="GO" id="GO:0031956">
    <property type="term" value="F:medium-chain fatty acid-CoA ligase activity"/>
    <property type="evidence" value="ECO:0007669"/>
    <property type="project" value="TreeGrafter"/>
</dbReference>
<dbReference type="Proteomes" id="UP000298860">
    <property type="component" value="Unassembled WGS sequence"/>
</dbReference>
<keyword evidence="2" id="KW-0436">Ligase</keyword>
<dbReference type="InterPro" id="IPR025110">
    <property type="entry name" value="AMP-bd_C"/>
</dbReference>
<dbReference type="InterPro" id="IPR000873">
    <property type="entry name" value="AMP-dep_synth/lig_dom"/>
</dbReference>
<evidence type="ECO:0000313" key="6">
    <source>
        <dbReference type="EMBL" id="GDY33080.1"/>
    </source>
</evidence>
<dbReference type="Gene3D" id="3.30.300.30">
    <property type="match status" value="1"/>
</dbReference>
<dbReference type="EMBL" id="BJFL01000033">
    <property type="protein sequence ID" value="GDY33080.1"/>
    <property type="molecule type" value="Genomic_DNA"/>
</dbReference>
<dbReference type="PROSITE" id="PS00455">
    <property type="entry name" value="AMP_BINDING"/>
    <property type="match status" value="1"/>
</dbReference>
<dbReference type="OrthoDB" id="56621at2"/>
<dbReference type="InterPro" id="IPR020845">
    <property type="entry name" value="AMP-binding_CS"/>
</dbReference>
<dbReference type="CDD" id="cd04433">
    <property type="entry name" value="AFD_class_I"/>
    <property type="match status" value="1"/>
</dbReference>
<protein>
    <submittedName>
        <fullName evidence="6">Fatty-acyl-CoA synthase</fullName>
    </submittedName>
</protein>
<evidence type="ECO:0000313" key="7">
    <source>
        <dbReference type="Proteomes" id="UP000298860"/>
    </source>
</evidence>
<evidence type="ECO:0000259" key="4">
    <source>
        <dbReference type="Pfam" id="PF00501"/>
    </source>
</evidence>
<dbReference type="FunFam" id="3.30.300.30:FF:000008">
    <property type="entry name" value="2,3-dihydroxybenzoate-AMP ligase"/>
    <property type="match status" value="1"/>
</dbReference>
<proteinExistence type="inferred from homology"/>
<feature type="domain" description="AMP-binding enzyme C-terminal" evidence="5">
    <location>
        <begin position="455"/>
        <end position="530"/>
    </location>
</feature>
<dbReference type="RefSeq" id="WP_137816059.1">
    <property type="nucleotide sequence ID" value="NZ_BJFL01000033.1"/>
</dbReference>
<feature type="domain" description="AMP-dependent synthetase/ligase" evidence="4">
    <location>
        <begin position="53"/>
        <end position="407"/>
    </location>
</feature>
<dbReference type="SUPFAM" id="SSF56801">
    <property type="entry name" value="Acetyl-CoA synthetase-like"/>
    <property type="match status" value="1"/>
</dbReference>
<evidence type="ECO:0000256" key="2">
    <source>
        <dbReference type="ARBA" id="ARBA00022598"/>
    </source>
</evidence>
<organism evidence="6 7">
    <name type="scientific">Gandjariella thermophila</name>
    <dbReference type="NCBI Taxonomy" id="1931992"/>
    <lineage>
        <taxon>Bacteria</taxon>
        <taxon>Bacillati</taxon>
        <taxon>Actinomycetota</taxon>
        <taxon>Actinomycetes</taxon>
        <taxon>Pseudonocardiales</taxon>
        <taxon>Pseudonocardiaceae</taxon>
        <taxon>Gandjariella</taxon>
    </lineage>
</organism>
<dbReference type="PANTHER" id="PTHR43201:SF5">
    <property type="entry name" value="MEDIUM-CHAIN ACYL-COA LIGASE ACSF2, MITOCHONDRIAL"/>
    <property type="match status" value="1"/>
</dbReference>
<reference evidence="7" key="1">
    <citation type="submission" date="2019-04" db="EMBL/GenBank/DDBJ databases">
        <title>Draft genome sequence of Pseudonocardiaceae bacterium SL3-2-4.</title>
        <authorList>
            <person name="Ningsih F."/>
            <person name="Yokota A."/>
            <person name="Sakai Y."/>
            <person name="Nanatani K."/>
            <person name="Yabe S."/>
            <person name="Oetari A."/>
            <person name="Sjamsuridzal W."/>
        </authorList>
    </citation>
    <scope>NUCLEOTIDE SEQUENCE [LARGE SCALE GENOMIC DNA]</scope>
    <source>
        <strain evidence="7">SL3-2-4</strain>
    </source>
</reference>
<sequence length="540" mass="58300">MNSFSRALRGSAHAIHGVRVLSRAGLVRPSHLGQALSRLTEVRRWGPLAGSVRRAARMAPDTVALIDELGSSTYADLDRRSNALARSLRRWRFRPGQTIGVLCRDHGWMVETLAACAKLGIDALLLNTGLAAPQLADVVRRENVGLLIHDEEFFPALGEVPPTLPRVLAWSETPRPGWPTVEELIGKSPADDLPEPERPGSVVLLTSGTTGRPKGARRELKSGLVAADFLDRVPLQTGERYFVAAPLFHGVGFSQFVLTLALGSTLVVRRRFDPLTVVRALHNHRCTALALVPTMLQRIVDLGPDTLAGFDLSSLRIVLTSGSALPTALATQAMDVLGDVLYNLYGSTEVAVASVATPGELRAAPGTVGRPPGNCTVRLYDRQDRPIRDPNTVGRIFVGSDLAFGGYTGGGRKDVIDELIGTGDLGHFDENGLLFIDGREDDMIVSGGENVFPGEVEDLLAKHHKIKDVAVIGVPDPEFGQRLRAFVVPIPGAQVDPEGLKRFVRASLARHKVPRDVLLVPSIPRNATGKILKRKLAERA</sequence>
<dbReference type="InterPro" id="IPR045851">
    <property type="entry name" value="AMP-bd_C_sf"/>
</dbReference>
<evidence type="ECO:0000256" key="1">
    <source>
        <dbReference type="ARBA" id="ARBA00006432"/>
    </source>
</evidence>
<dbReference type="GO" id="GO:0006631">
    <property type="term" value="P:fatty acid metabolic process"/>
    <property type="evidence" value="ECO:0007669"/>
    <property type="project" value="TreeGrafter"/>
</dbReference>
<name>A0A4D4JDI4_9PSEU</name>
<comment type="caution">
    <text evidence="6">The sequence shown here is derived from an EMBL/GenBank/DDBJ whole genome shotgun (WGS) entry which is preliminary data.</text>
</comment>
<gene>
    <name evidence="6" type="ORF">GTS_47130</name>
</gene>
<dbReference type="PANTHER" id="PTHR43201">
    <property type="entry name" value="ACYL-COA SYNTHETASE"/>
    <property type="match status" value="1"/>
</dbReference>
<dbReference type="Gene3D" id="3.40.50.12780">
    <property type="entry name" value="N-terminal domain of ligase-like"/>
    <property type="match status" value="1"/>
</dbReference>
<comment type="similarity">
    <text evidence="1">Belongs to the ATP-dependent AMP-binding enzyme family.</text>
</comment>
<accession>A0A4D4JDI4</accession>
<dbReference type="InterPro" id="IPR042099">
    <property type="entry name" value="ANL_N_sf"/>
</dbReference>
<keyword evidence="7" id="KW-1185">Reference proteome</keyword>
<dbReference type="AlphaFoldDB" id="A0A4D4JDI4"/>